<dbReference type="STRING" id="121616.GA0070216_118125"/>
<dbReference type="Proteomes" id="UP000198797">
    <property type="component" value="Unassembled WGS sequence"/>
</dbReference>
<sequence length="53" mass="5959">MGAEQRRCVPERPVGRHRVRWREWTPLTLLAGAVLVGAALWAPVDVARLTWPG</sequence>
<dbReference type="AlphaFoldDB" id="A0A1C5AKK4"/>
<keyword evidence="1" id="KW-1133">Transmembrane helix</keyword>
<evidence type="ECO:0000313" key="3">
    <source>
        <dbReference type="Proteomes" id="UP000198797"/>
    </source>
</evidence>
<proteinExistence type="predicted"/>
<dbReference type="RefSeq" id="WP_176739151.1">
    <property type="nucleotide sequence ID" value="NZ_FMCU01000018.1"/>
</dbReference>
<keyword evidence="3" id="KW-1185">Reference proteome</keyword>
<evidence type="ECO:0000256" key="1">
    <source>
        <dbReference type="SAM" id="Phobius"/>
    </source>
</evidence>
<evidence type="ECO:0000313" key="2">
    <source>
        <dbReference type="EMBL" id="SCF45703.1"/>
    </source>
</evidence>
<gene>
    <name evidence="2" type="ORF">GA0070216_118125</name>
</gene>
<keyword evidence="1" id="KW-0472">Membrane</keyword>
<organism evidence="2 3">
    <name type="scientific">Micromonospora matsumotoense</name>
    <dbReference type="NCBI Taxonomy" id="121616"/>
    <lineage>
        <taxon>Bacteria</taxon>
        <taxon>Bacillati</taxon>
        <taxon>Actinomycetota</taxon>
        <taxon>Actinomycetes</taxon>
        <taxon>Micromonosporales</taxon>
        <taxon>Micromonosporaceae</taxon>
        <taxon>Micromonospora</taxon>
    </lineage>
</organism>
<protein>
    <submittedName>
        <fullName evidence="2">Uncharacterized protein</fullName>
    </submittedName>
</protein>
<accession>A0A1C5AKK4</accession>
<name>A0A1C5AKK4_9ACTN</name>
<feature type="transmembrane region" description="Helical" evidence="1">
    <location>
        <begin position="24"/>
        <end position="44"/>
    </location>
</feature>
<reference evidence="3" key="1">
    <citation type="submission" date="2016-06" db="EMBL/GenBank/DDBJ databases">
        <authorList>
            <person name="Varghese N."/>
            <person name="Submissions Spin"/>
        </authorList>
    </citation>
    <scope>NUCLEOTIDE SEQUENCE [LARGE SCALE GENOMIC DNA]</scope>
    <source>
        <strain evidence="3">DSM 44100</strain>
    </source>
</reference>
<keyword evidence="1" id="KW-0812">Transmembrane</keyword>
<dbReference type="EMBL" id="FMCU01000018">
    <property type="protein sequence ID" value="SCF45703.1"/>
    <property type="molecule type" value="Genomic_DNA"/>
</dbReference>